<evidence type="ECO:0000313" key="1">
    <source>
        <dbReference type="EMBL" id="SUZ57467.1"/>
    </source>
</evidence>
<proteinExistence type="predicted"/>
<reference evidence="1" key="1">
    <citation type="submission" date="2018-05" db="EMBL/GenBank/DDBJ databases">
        <authorList>
            <person name="Lanie J.A."/>
            <person name="Ng W.-L."/>
            <person name="Kazmierczak K.M."/>
            <person name="Andrzejewski T.M."/>
            <person name="Davidsen T.M."/>
            <person name="Wayne K.J."/>
            <person name="Tettelin H."/>
            <person name="Glass J.I."/>
            <person name="Rusch D."/>
            <person name="Podicherti R."/>
            <person name="Tsui H.-C.T."/>
            <person name="Winkler M.E."/>
        </authorList>
    </citation>
    <scope>NUCLEOTIDE SEQUENCE</scope>
</reference>
<sequence length="33" mass="4101">MKKQRKQIIIFNLYKDSFIFQEFIVWIKLGIIV</sequence>
<organism evidence="1">
    <name type="scientific">marine metagenome</name>
    <dbReference type="NCBI Taxonomy" id="408172"/>
    <lineage>
        <taxon>unclassified sequences</taxon>
        <taxon>metagenomes</taxon>
        <taxon>ecological metagenomes</taxon>
    </lineage>
</organism>
<dbReference type="EMBL" id="UINC01000558">
    <property type="protein sequence ID" value="SUZ57467.1"/>
    <property type="molecule type" value="Genomic_DNA"/>
</dbReference>
<name>A0A381NSH8_9ZZZZ</name>
<dbReference type="AlphaFoldDB" id="A0A381NSH8"/>
<accession>A0A381NSH8</accession>
<gene>
    <name evidence="1" type="ORF">METZ01_LOCUS10321</name>
</gene>
<protein>
    <submittedName>
        <fullName evidence="1">Uncharacterized protein</fullName>
    </submittedName>
</protein>